<accession>A0A6P7Y3G4</accession>
<dbReference type="Proteomes" id="UP000515156">
    <property type="component" value="Chromosome 6"/>
</dbReference>
<evidence type="ECO:0000256" key="5">
    <source>
        <dbReference type="ARBA" id="ARBA00022737"/>
    </source>
</evidence>
<keyword evidence="9" id="KW-0325">Glycoprotein</keyword>
<keyword evidence="6 10" id="KW-1133">Transmembrane helix</keyword>
<evidence type="ECO:0000256" key="10">
    <source>
        <dbReference type="SAM" id="Phobius"/>
    </source>
</evidence>
<comment type="similarity">
    <text evidence="2">Belongs to the type I cytokine receptor family. Type 2 subfamily.</text>
</comment>
<proteinExistence type="inferred from homology"/>
<evidence type="ECO:0000256" key="7">
    <source>
        <dbReference type="ARBA" id="ARBA00023136"/>
    </source>
</evidence>
<evidence type="ECO:0000256" key="8">
    <source>
        <dbReference type="ARBA" id="ARBA00023170"/>
    </source>
</evidence>
<protein>
    <submittedName>
        <fullName evidence="14">Interleukin-12 receptor subunit beta-2</fullName>
    </submittedName>
</protein>
<dbReference type="AlphaFoldDB" id="A0A6P7Y3G4"/>
<keyword evidence="3 10" id="KW-0812">Transmembrane</keyword>
<dbReference type="OrthoDB" id="10005435at2759"/>
<evidence type="ECO:0000256" key="9">
    <source>
        <dbReference type="ARBA" id="ARBA00023180"/>
    </source>
</evidence>
<evidence type="ECO:0000256" key="6">
    <source>
        <dbReference type="ARBA" id="ARBA00022989"/>
    </source>
</evidence>
<dbReference type="PANTHER" id="PTHR48423:SF1">
    <property type="entry name" value="INTERLEUKIN-27 RECEPTOR SUBUNIT ALPHA"/>
    <property type="match status" value="1"/>
</dbReference>
<evidence type="ECO:0000256" key="2">
    <source>
        <dbReference type="ARBA" id="ARBA00008921"/>
    </source>
</evidence>
<dbReference type="FunCoup" id="A0A6P7Y3G4">
    <property type="interactions" value="333"/>
</dbReference>
<dbReference type="Pfam" id="PF00041">
    <property type="entry name" value="fn3"/>
    <property type="match status" value="2"/>
</dbReference>
<dbReference type="SUPFAM" id="SSF49265">
    <property type="entry name" value="Fibronectin type III"/>
    <property type="match status" value="4"/>
</dbReference>
<dbReference type="Gene3D" id="2.60.40.10">
    <property type="entry name" value="Immunoglobulins"/>
    <property type="match status" value="5"/>
</dbReference>
<feature type="domain" description="Fibronectin type-III" evidence="12">
    <location>
        <begin position="228"/>
        <end position="320"/>
    </location>
</feature>
<dbReference type="InterPro" id="IPR036116">
    <property type="entry name" value="FN3_sf"/>
</dbReference>
<dbReference type="PANTHER" id="PTHR48423">
    <property type="entry name" value="INTERLEUKIN-27 RECEPTOR SUBUNIT ALPHA"/>
    <property type="match status" value="1"/>
</dbReference>
<evidence type="ECO:0000256" key="1">
    <source>
        <dbReference type="ARBA" id="ARBA00004479"/>
    </source>
</evidence>
<evidence type="ECO:0000256" key="4">
    <source>
        <dbReference type="ARBA" id="ARBA00022729"/>
    </source>
</evidence>
<gene>
    <name evidence="14" type="primary">IL12RB2</name>
</gene>
<dbReference type="FunFam" id="2.60.40.10:FF:000789">
    <property type="entry name" value="Interleukin 12 receptor subunit beta 2"/>
    <property type="match status" value="1"/>
</dbReference>
<sequence length="842" mass="94797">MDYAVRVLHWITINLITIWFSAKADTEACEGGNVSVSNASVIPLGSTITISCSLTPGKGCKEGPNHLKIYQRNDKLLVMQKNSSTSVSIQVKELGKTTFTCYLNCISNSEHKKLICGIYPEVGTSPDQPKNLICVQHGELEHVMCTWDKGRNSYINTTYLLELQNETDSFSSTFSGYWNNLSSGSLLLPTSLVPASNYTALVTASNSLGTAVSLPFLLTFLDVVKPHPPSHLFVDFCNSSSTNCTVQWKDEQRTQIFRLRYRPESHDSWHVVKVENSRRYDLHNLEPFTKYEFQISGKFHIAKGKWSNWSSSVLKQSPEAVPVGELDVWYLLHPVDNETRTITLLWKNMSLSEARGSILHYKVTFQKPDQVQWNITTQTWFVKTIDKTACKITVAAYNARGNSPPTAISIAQEDISGLPSPRNARAVARDNDSIFFTWDPPSKLLDQVTVYVVEWAELSNKDQHNLNWVKIPASMRSTLIAGNIKPYLCHSVCVYALSEKGAGVASCTRGYARQAAPLSGPQISWQQRKDNSVLVSWEDITANQQMGCIISYKLYLQEQNSNSAPKVFEIPSETFRKPYILERIPAGVVCSMWMTGSTEAGESPRGNKEFIFLNIGNVSRWYMNIILAVILFCISFTCVCFVQPIRQRLLSLFTTNVKIPDPANCTWAREYMSVEDKRRLHSEQFLSDSSTFEEPETIEIEEVFSDKEHLTITYTLTFCSSECNTNVHLQTPEGNCRPQELNTSAVDGFLYKHQVPCLYKSLVSEELITHQTISKEGVQPADITTMNYLPINMLSTSINTTEESCESESELCSLMTFLPPLFSYEGKLTLDAVKIDCNSFTE</sequence>
<dbReference type="InterPro" id="IPR013783">
    <property type="entry name" value="Ig-like_fold"/>
</dbReference>
<feature type="signal peptide" evidence="11">
    <location>
        <begin position="1"/>
        <end position="26"/>
    </location>
</feature>
<evidence type="ECO:0000256" key="3">
    <source>
        <dbReference type="ARBA" id="ARBA00022692"/>
    </source>
</evidence>
<dbReference type="InterPro" id="IPR003961">
    <property type="entry name" value="FN3_dom"/>
</dbReference>
<reference evidence="14" key="1">
    <citation type="submission" date="2025-08" db="UniProtKB">
        <authorList>
            <consortium name="RefSeq"/>
        </authorList>
    </citation>
    <scope>IDENTIFICATION</scope>
</reference>
<dbReference type="GO" id="GO:0005886">
    <property type="term" value="C:plasma membrane"/>
    <property type="evidence" value="ECO:0007669"/>
    <property type="project" value="UniProtKB-ARBA"/>
</dbReference>
<evidence type="ECO:0000313" key="14">
    <source>
        <dbReference type="RefSeq" id="XP_030062042.1"/>
    </source>
</evidence>
<feature type="chain" id="PRO_5027620597" evidence="11">
    <location>
        <begin position="27"/>
        <end position="842"/>
    </location>
</feature>
<dbReference type="KEGG" id="muo:115472091"/>
<keyword evidence="4 11" id="KW-0732">Signal</keyword>
<evidence type="ECO:0000256" key="11">
    <source>
        <dbReference type="SAM" id="SignalP"/>
    </source>
</evidence>
<keyword evidence="5" id="KW-0677">Repeat</keyword>
<dbReference type="PROSITE" id="PS50853">
    <property type="entry name" value="FN3"/>
    <property type="match status" value="2"/>
</dbReference>
<feature type="domain" description="Fibronectin type-III" evidence="12">
    <location>
        <begin position="420"/>
        <end position="518"/>
    </location>
</feature>
<dbReference type="SMART" id="SM00060">
    <property type="entry name" value="FN3"/>
    <property type="match status" value="5"/>
</dbReference>
<dbReference type="GeneID" id="115472091"/>
<evidence type="ECO:0000259" key="12">
    <source>
        <dbReference type="PROSITE" id="PS50853"/>
    </source>
</evidence>
<dbReference type="CDD" id="cd00063">
    <property type="entry name" value="FN3"/>
    <property type="match status" value="3"/>
</dbReference>
<dbReference type="InParanoid" id="A0A6P7Y3G4"/>
<organism evidence="13 14">
    <name type="scientific">Microcaecilia unicolor</name>
    <dbReference type="NCBI Taxonomy" id="1415580"/>
    <lineage>
        <taxon>Eukaryota</taxon>
        <taxon>Metazoa</taxon>
        <taxon>Chordata</taxon>
        <taxon>Craniata</taxon>
        <taxon>Vertebrata</taxon>
        <taxon>Euteleostomi</taxon>
        <taxon>Amphibia</taxon>
        <taxon>Gymnophiona</taxon>
        <taxon>Siphonopidae</taxon>
        <taxon>Microcaecilia</taxon>
    </lineage>
</organism>
<feature type="transmembrane region" description="Helical" evidence="10">
    <location>
        <begin position="621"/>
        <end position="642"/>
    </location>
</feature>
<comment type="subcellular location">
    <subcellularLocation>
        <location evidence="1">Membrane</location>
        <topology evidence="1">Single-pass type I membrane protein</topology>
    </subcellularLocation>
</comment>
<dbReference type="CTD" id="3595"/>
<keyword evidence="7 10" id="KW-0472">Membrane</keyword>
<evidence type="ECO:0000313" key="13">
    <source>
        <dbReference type="Proteomes" id="UP000515156"/>
    </source>
</evidence>
<dbReference type="RefSeq" id="XP_030062042.1">
    <property type="nucleotide sequence ID" value="XM_030206182.1"/>
</dbReference>
<keyword evidence="8 14" id="KW-0675">Receptor</keyword>
<dbReference type="InterPro" id="IPR052672">
    <property type="entry name" value="Type1_Cytokine_Rcpt_Type2"/>
</dbReference>
<name>A0A6P7Y3G4_9AMPH</name>
<keyword evidence="13" id="KW-1185">Reference proteome</keyword>